<dbReference type="EMBL" id="KQ965831">
    <property type="protein sequence ID" value="KXS10295.1"/>
    <property type="molecule type" value="Genomic_DNA"/>
</dbReference>
<organism evidence="2 3">
    <name type="scientific">Gonapodya prolifera (strain JEL478)</name>
    <name type="common">Monoblepharis prolifera</name>
    <dbReference type="NCBI Taxonomy" id="1344416"/>
    <lineage>
        <taxon>Eukaryota</taxon>
        <taxon>Fungi</taxon>
        <taxon>Fungi incertae sedis</taxon>
        <taxon>Chytridiomycota</taxon>
        <taxon>Chytridiomycota incertae sedis</taxon>
        <taxon>Monoblepharidomycetes</taxon>
        <taxon>Monoblepharidales</taxon>
        <taxon>Gonapodyaceae</taxon>
        <taxon>Gonapodya</taxon>
    </lineage>
</organism>
<keyword evidence="3" id="KW-1185">Reference proteome</keyword>
<dbReference type="SUPFAM" id="SSF54593">
    <property type="entry name" value="Glyoxalase/Bleomycin resistance protein/Dihydroxybiphenyl dioxygenase"/>
    <property type="match status" value="1"/>
</dbReference>
<dbReference type="InterPro" id="IPR029068">
    <property type="entry name" value="Glyas_Bleomycin-R_OHBP_Dase"/>
</dbReference>
<evidence type="ECO:0000313" key="3">
    <source>
        <dbReference type="Proteomes" id="UP000070544"/>
    </source>
</evidence>
<dbReference type="AlphaFoldDB" id="A0A139A187"/>
<name>A0A139A187_GONPJ</name>
<protein>
    <recommendedName>
        <fullName evidence="1">Glyoxalase/Bleomycin resistance-like N-terminal domain-containing protein</fullName>
    </recommendedName>
</protein>
<dbReference type="Proteomes" id="UP000070544">
    <property type="component" value="Unassembled WGS sequence"/>
</dbReference>
<evidence type="ECO:0000259" key="1">
    <source>
        <dbReference type="Pfam" id="PF22677"/>
    </source>
</evidence>
<feature type="domain" description="Glyoxalase/Bleomycin resistance-like N-terminal" evidence="1">
    <location>
        <begin position="9"/>
        <end position="36"/>
    </location>
</feature>
<sequence>MIISRLNAWIPVADLARAKSFYEAVFGWRVFPLDPNYPQMLIWTPDAKDKNEGLLLPTGGFFETDAAKATGVRSGVKIYLLAENIEEKLKEIEKHGGKCLQGKQLVSFS</sequence>
<evidence type="ECO:0000313" key="2">
    <source>
        <dbReference type="EMBL" id="KXS10295.1"/>
    </source>
</evidence>
<reference evidence="2 3" key="1">
    <citation type="journal article" date="2015" name="Genome Biol. Evol.">
        <title>Phylogenomic analyses indicate that early fungi evolved digesting cell walls of algal ancestors of land plants.</title>
        <authorList>
            <person name="Chang Y."/>
            <person name="Wang S."/>
            <person name="Sekimoto S."/>
            <person name="Aerts A.L."/>
            <person name="Choi C."/>
            <person name="Clum A."/>
            <person name="LaButti K.M."/>
            <person name="Lindquist E.A."/>
            <person name="Yee Ngan C."/>
            <person name="Ohm R.A."/>
            <person name="Salamov A.A."/>
            <person name="Grigoriev I.V."/>
            <person name="Spatafora J.W."/>
            <person name="Berbee M.L."/>
        </authorList>
    </citation>
    <scope>NUCLEOTIDE SEQUENCE [LARGE SCALE GENOMIC DNA]</scope>
    <source>
        <strain evidence="2 3">JEL478</strain>
    </source>
</reference>
<dbReference type="InterPro" id="IPR053863">
    <property type="entry name" value="Glyoxy/Ble-like_N"/>
</dbReference>
<dbReference type="Pfam" id="PF22677">
    <property type="entry name" value="Ble-like_N"/>
    <property type="match status" value="1"/>
</dbReference>
<dbReference type="OrthoDB" id="447346at2759"/>
<accession>A0A139A187</accession>
<proteinExistence type="predicted"/>
<gene>
    <name evidence="2" type="ORF">M427DRAFT_183790</name>
</gene>
<dbReference type="Gene3D" id="3.10.180.10">
    <property type="entry name" value="2,3-Dihydroxybiphenyl 1,2-Dioxygenase, domain 1"/>
    <property type="match status" value="1"/>
</dbReference>